<dbReference type="InterPro" id="IPR008928">
    <property type="entry name" value="6-hairpin_glycosidase_sf"/>
</dbReference>
<dbReference type="InterPro" id="IPR038518">
    <property type="entry name" value="Glyco_hydro_63N_sf"/>
</dbReference>
<feature type="signal peptide" evidence="6">
    <location>
        <begin position="1"/>
        <end position="20"/>
    </location>
</feature>
<dbReference type="Proteomes" id="UP000078348">
    <property type="component" value="Unassembled WGS sequence"/>
</dbReference>
<keyword evidence="2 4" id="KW-0378">Hydrolase</keyword>
<sequence>MKGAILFLTVNAFLLSVACCFTLPIQLDPSKYLSVVSFNHLNMSIGFLWMDAENITSLRFSKESAHNIKQAGWDEYNADDYGVYRVEDEENNVVLTIRLIREDNDVVFRVEGDTIKDEPFPRALSLFLFFIPHSEKASFSVEEPISLHSGIRADSDSIHVSFPSSSFRLVVRDDPQTTYPQDCYSRGTPLSLHSPSLQPNPSFANRLFLYGAANTSLPHSLVTRLFREDLASFQELNLTLLTSFYRSRHSRTLPPSLLPRLSRPFYPTLPNEVAANTSLLLLQRVINAPFSVDFALIEEHDEDDAFFSMSDTRRGMSLHMQMRTRLLTGFELSSLLADRSSAFRARVETSFALHFDGLRAKEVAAALFLFSNTLASIVADPRRDQSNRTRWFLQQGSTRSSPECGFEEGFVLLALAEWDPAWALQLLRQLVLTIADSPREPDCPPSFLLALDRLLQLQPLTPDRPPPPAHRAVPELLPPLLHLTQRWLEHTEASVKLLYRASGATGATGTTGMSVAATSWALFASVTLQQLLGFLAAEPEMQERLRRRVATSEKRMVKWMWVEARRRFEDVGAWRGRTRSTALVPWVLGVGTVGNVRVDSYLDVLMRDGVLSGEHGIGCGEVSDVSDGDVSDGGNGGNGVSGVSDVSDGGNDNGERTVECSCMDGWDANATSVFVIDNFLVLRSIHRRVLERHAALLYSDQQVRQ</sequence>
<comment type="subcellular location">
    <subcellularLocation>
        <location evidence="4">Endoplasmic reticulum membrane</location>
        <topology evidence="4">Single-pass type II membrane protein</topology>
    </subcellularLocation>
</comment>
<evidence type="ECO:0000256" key="6">
    <source>
        <dbReference type="SAM" id="SignalP"/>
    </source>
</evidence>
<evidence type="ECO:0000259" key="7">
    <source>
        <dbReference type="Pfam" id="PF16923"/>
    </source>
</evidence>
<dbReference type="InterPro" id="IPR004888">
    <property type="entry name" value="Glycoside_hydrolase_63"/>
</dbReference>
<dbReference type="AlphaFoldDB" id="A0A196S9D3"/>
<dbReference type="Gene3D" id="2.70.98.110">
    <property type="entry name" value="Glycosyl hydrolase family 63, N-terminal domain"/>
    <property type="match status" value="1"/>
</dbReference>
<comment type="catalytic activity">
    <reaction evidence="4">
        <text>N(4)-(alpha-D-Glc-(1-&gt;2)-alpha-D-Glc-(1-&gt;3)-alpha-D-Glc-(1-&gt;3)-alpha-D-Man-(1-&gt;2)-alpha-D-Man-(1-&gt;2)-alpha-D-Man-(1-&gt;3)-[alpha-D-Man-(1-&gt;2)-alpha-D-Man-(1-&gt;3)-[alpha-D-Man-(1-&gt;2)-alpha-D-Man-(1-&gt;6)]-alpha-D-Man-(1-&gt;6)]-beta-D-Man-(1-&gt;4)-beta-D-GlcNAc-(1-&gt;4)-beta-D-GlcNAc)-L-asparaginyl-[protein] + H2O = N(4)-(alpha-D-Glc-(1-&gt;3)-alpha-D-Glc-(1-&gt;3)-alpha-D-Man-(1-&gt;2)-alpha-D-Man-(1-&gt;2)-alpha-D-Man-(1-&gt;3)-[alpha-D-Man-(1-&gt;2)-alpha-D-Man-(1-&gt;3)-[alpha-D-Man-(1-&gt;2)-alpha-D-Man-(1-&gt;6)]-alpha-D-Man-(1-&gt;6)]-beta-D-Man-(1-&gt;4)-beta-D-GlcNAc-(1-&gt;4)-beta-D-GlcNAc)-L-asparaginyl-[protein] + beta-D-glucose</text>
        <dbReference type="Rhea" id="RHEA:55988"/>
        <dbReference type="Rhea" id="RHEA-COMP:12806"/>
        <dbReference type="Rhea" id="RHEA-COMP:14355"/>
        <dbReference type="ChEBI" id="CHEBI:15377"/>
        <dbReference type="ChEBI" id="CHEBI:15903"/>
        <dbReference type="ChEBI" id="CHEBI:59082"/>
        <dbReference type="ChEBI" id="CHEBI:132537"/>
        <dbReference type="EC" id="3.2.1.106"/>
    </reaction>
</comment>
<organism evidence="8 9">
    <name type="scientific">Blastocystis sp. subtype 1 (strain ATCC 50177 / NandII)</name>
    <dbReference type="NCBI Taxonomy" id="478820"/>
    <lineage>
        <taxon>Eukaryota</taxon>
        <taxon>Sar</taxon>
        <taxon>Stramenopiles</taxon>
        <taxon>Bigyra</taxon>
        <taxon>Opalozoa</taxon>
        <taxon>Opalinata</taxon>
        <taxon>Blastocystidae</taxon>
        <taxon>Blastocystis</taxon>
    </lineage>
</organism>
<evidence type="ECO:0000256" key="2">
    <source>
        <dbReference type="ARBA" id="ARBA00022801"/>
    </source>
</evidence>
<feature type="domain" description="Glycosyl hydrolase family 63 N-terminal" evidence="7">
    <location>
        <begin position="34"/>
        <end position="178"/>
    </location>
</feature>
<dbReference type="GO" id="GO:0006487">
    <property type="term" value="P:protein N-linked glycosylation"/>
    <property type="evidence" value="ECO:0007669"/>
    <property type="project" value="UniProtKB-UniRule"/>
</dbReference>
<dbReference type="Pfam" id="PF16923">
    <property type="entry name" value="Glyco_hydro_63N"/>
    <property type="match status" value="1"/>
</dbReference>
<keyword evidence="9" id="KW-1185">Reference proteome</keyword>
<dbReference type="EC" id="3.2.1.106" evidence="4"/>
<name>A0A196S9D3_BLAHN</name>
<comment type="similarity">
    <text evidence="1 4">Belongs to the glycosyl hydrolase 63 family.</text>
</comment>
<dbReference type="OrthoDB" id="10631765at2759"/>
<dbReference type="GO" id="GO:0009311">
    <property type="term" value="P:oligosaccharide metabolic process"/>
    <property type="evidence" value="ECO:0007669"/>
    <property type="project" value="UniProtKB-UniRule"/>
</dbReference>
<evidence type="ECO:0000256" key="1">
    <source>
        <dbReference type="ARBA" id="ARBA00010833"/>
    </source>
</evidence>
<dbReference type="InterPro" id="IPR012341">
    <property type="entry name" value="6hp_glycosidase-like_sf"/>
</dbReference>
<dbReference type="PANTHER" id="PTHR10412:SF11">
    <property type="entry name" value="MANNOSYL-OLIGOSACCHARIDE GLUCOSIDASE"/>
    <property type="match status" value="1"/>
</dbReference>
<evidence type="ECO:0000256" key="3">
    <source>
        <dbReference type="ARBA" id="ARBA00023295"/>
    </source>
</evidence>
<feature type="compositionally biased region" description="Low complexity" evidence="5">
    <location>
        <begin position="641"/>
        <end position="650"/>
    </location>
</feature>
<gene>
    <name evidence="8" type="ORF">AV274_5696</name>
</gene>
<comment type="caution">
    <text evidence="8">The sequence shown here is derived from an EMBL/GenBank/DDBJ whole genome shotgun (WGS) entry which is preliminary data.</text>
</comment>
<feature type="region of interest" description="Disordered" evidence="5">
    <location>
        <begin position="626"/>
        <end position="652"/>
    </location>
</feature>
<reference evidence="8 9" key="1">
    <citation type="submission" date="2016-05" db="EMBL/GenBank/DDBJ databases">
        <title>Nuclear genome of Blastocystis sp. subtype 1 NandII.</title>
        <authorList>
            <person name="Gentekaki E."/>
            <person name="Curtis B."/>
            <person name="Stairs C."/>
            <person name="Eme L."/>
            <person name="Herman E."/>
            <person name="Klimes V."/>
            <person name="Arias M.C."/>
            <person name="Elias M."/>
            <person name="Hilliou F."/>
            <person name="Klute M."/>
            <person name="Malik S.-B."/>
            <person name="Pightling A."/>
            <person name="Rachubinski R."/>
            <person name="Salas D."/>
            <person name="Schlacht A."/>
            <person name="Suga H."/>
            <person name="Archibald J."/>
            <person name="Ball S.G."/>
            <person name="Clark G."/>
            <person name="Dacks J."/>
            <person name="Van Der Giezen M."/>
            <person name="Tsaousis A."/>
            <person name="Roger A."/>
        </authorList>
    </citation>
    <scope>NUCLEOTIDE SEQUENCE [LARGE SCALE GENOMIC DNA]</scope>
    <source>
        <strain evidence="9">ATCC 50177 / NandII</strain>
    </source>
</reference>
<keyword evidence="4" id="KW-0256">Endoplasmic reticulum</keyword>
<comment type="function">
    <text evidence="4">Cleaves the distal alpha 1,2-linked glucose residue from the Glc(3)Man(9)GlcNAc(2) oligosaccharide precursor.</text>
</comment>
<dbReference type="GO" id="GO:0004573">
    <property type="term" value="F:Glc3Man9GlcNAc2 oligosaccharide glucosidase activity"/>
    <property type="evidence" value="ECO:0007669"/>
    <property type="project" value="UniProtKB-UniRule"/>
</dbReference>
<evidence type="ECO:0000256" key="4">
    <source>
        <dbReference type="RuleBase" id="RU368089"/>
    </source>
</evidence>
<feature type="chain" id="PRO_5008274471" description="Mannosyl-oligosaccharide glucosidase" evidence="6">
    <location>
        <begin position="21"/>
        <end position="705"/>
    </location>
</feature>
<dbReference type="InterPro" id="IPR031631">
    <property type="entry name" value="Glyco_hydro_63N"/>
</dbReference>
<dbReference type="SUPFAM" id="SSF48208">
    <property type="entry name" value="Six-hairpin glycosidases"/>
    <property type="match status" value="1"/>
</dbReference>
<dbReference type="EMBL" id="LXWW01000531">
    <property type="protein sequence ID" value="OAO12599.1"/>
    <property type="molecule type" value="Genomic_DNA"/>
</dbReference>
<dbReference type="GO" id="GO:0005789">
    <property type="term" value="C:endoplasmic reticulum membrane"/>
    <property type="evidence" value="ECO:0007669"/>
    <property type="project" value="UniProtKB-SubCell"/>
</dbReference>
<evidence type="ECO:0000313" key="9">
    <source>
        <dbReference type="Proteomes" id="UP000078348"/>
    </source>
</evidence>
<feature type="compositionally biased region" description="Gly residues" evidence="5">
    <location>
        <begin position="631"/>
        <end position="640"/>
    </location>
</feature>
<evidence type="ECO:0000256" key="5">
    <source>
        <dbReference type="SAM" id="MobiDB-lite"/>
    </source>
</evidence>
<dbReference type="PANTHER" id="PTHR10412">
    <property type="entry name" value="MANNOSYL-OLIGOSACCHARIDE GLUCOSIDASE"/>
    <property type="match status" value="1"/>
</dbReference>
<proteinExistence type="inferred from homology"/>
<keyword evidence="6" id="KW-0732">Signal</keyword>
<accession>A0A196S9D3</accession>
<protein>
    <recommendedName>
        <fullName evidence="4">Mannosyl-oligosaccharide glucosidase</fullName>
        <ecNumber evidence="4">3.2.1.106</ecNumber>
    </recommendedName>
</protein>
<evidence type="ECO:0000313" key="8">
    <source>
        <dbReference type="EMBL" id="OAO12599.1"/>
    </source>
</evidence>
<dbReference type="Gene3D" id="1.50.10.10">
    <property type="match status" value="1"/>
</dbReference>
<keyword evidence="3 4" id="KW-0326">Glycosidase</keyword>
<dbReference type="PROSITE" id="PS51257">
    <property type="entry name" value="PROKAR_LIPOPROTEIN"/>
    <property type="match status" value="1"/>
</dbReference>